<proteinExistence type="predicted"/>
<dbReference type="PROSITE" id="PS50010">
    <property type="entry name" value="DH_2"/>
    <property type="match status" value="1"/>
</dbReference>
<organism evidence="3 4">
    <name type="scientific">Phakopsora pachyrhizi</name>
    <name type="common">Asian soybean rust disease fungus</name>
    <dbReference type="NCBI Taxonomy" id="170000"/>
    <lineage>
        <taxon>Eukaryota</taxon>
        <taxon>Fungi</taxon>
        <taxon>Dikarya</taxon>
        <taxon>Basidiomycota</taxon>
        <taxon>Pucciniomycotina</taxon>
        <taxon>Pucciniomycetes</taxon>
        <taxon>Pucciniales</taxon>
        <taxon>Phakopsoraceae</taxon>
        <taxon>Phakopsora</taxon>
    </lineage>
</organism>
<feature type="region of interest" description="Disordered" evidence="1">
    <location>
        <begin position="1150"/>
        <end position="1169"/>
    </location>
</feature>
<dbReference type="CDD" id="cd00160">
    <property type="entry name" value="RhoGEF"/>
    <property type="match status" value="1"/>
</dbReference>
<feature type="compositionally biased region" description="Low complexity" evidence="1">
    <location>
        <begin position="831"/>
        <end position="849"/>
    </location>
</feature>
<accession>A0AAV0AXG4</accession>
<evidence type="ECO:0000313" key="3">
    <source>
        <dbReference type="EMBL" id="CAH7674985.1"/>
    </source>
</evidence>
<dbReference type="SMART" id="SM00325">
    <property type="entry name" value="RhoGEF"/>
    <property type="match status" value="1"/>
</dbReference>
<evidence type="ECO:0000313" key="4">
    <source>
        <dbReference type="Proteomes" id="UP001153365"/>
    </source>
</evidence>
<feature type="compositionally biased region" description="Polar residues" evidence="1">
    <location>
        <begin position="96"/>
        <end position="109"/>
    </location>
</feature>
<feature type="region of interest" description="Disordered" evidence="1">
    <location>
        <begin position="831"/>
        <end position="872"/>
    </location>
</feature>
<reference evidence="3" key="1">
    <citation type="submission" date="2022-06" db="EMBL/GenBank/DDBJ databases">
        <authorList>
            <consortium name="SYNGENTA / RWTH Aachen University"/>
        </authorList>
    </citation>
    <scope>NUCLEOTIDE SEQUENCE</scope>
</reference>
<dbReference type="SUPFAM" id="SSF48065">
    <property type="entry name" value="DBL homology domain (DH-domain)"/>
    <property type="match status" value="1"/>
</dbReference>
<sequence>MWVTLEQNNDSSVLPITSHRSSLAFASLECESFNTEEEFTALSSCSSSPYSQKPDENNISNSSSPRARFAENPIIGPTAGQTPRLQRRKSALKPSALNSSKSSPNPGVTEILNSLESAIPTVTQSYSLPSSKLSTSTRRNSVILEKFDATIPSSGVASGKPLSSCEAQKVNKSKNIFEQSKIESINSNGAREGREESEIRSRDFPNAGPGLHAGCVMKKDVLIQEKARRELGLSSSPGLSKEVSLFSSASPSNLSKSFTFNESKRASSLMPPHLSAASPSFLDDDCDLPPSKTTKNPSLKSRASFSSDLVELGTSLKPRKNGFIEDKYSPMITQSSLKNEHLILHNVYFPSQEPSRPSEGTRRRSRTLIAPQKGGCNFENSNLVEFTVPVPLLTSTLPKVEDSLIPPPRPPRSNRRISGIDLIAQKTPEFTSTESYLKKSVKTQQEFSCNFTSEENTQNQSSNLRLSDSQALNGLIDSSKKPMSSTKDIKVNKKSYKFEIDPIDPRDLTAEEIKRRSFQLPLTSFETEITAKLFQSTSKPNVLTPNSQLKKQRARPEAEFSSLIKTPAINSRLKNKKFSSAKTDGSTDTSDDDDFHSADEGKEELWLTPREELSIYSRDKYTSAAHKTEVKFHFDESHKESNPSHSLPEAIKFLQSPFVNSTASFPKKKLENIKKTNKNNYQPSIIGAFPISNDHASSSYSISDISETSEFLNFPLKTIPLNAFEEIQKSQNNILRNQEYFTENGLGENFTSYSHEQSNFGQEIYGSIENLFTPSSIINNFSTKRPVFQSPEVSIKEQSKSLDYPLTQVESKGIATALSIASSSSSNLDELSNMLSRTPKKALNSSSNSHLKKLKNSRQNKNPDSSGFNFQPISQSWKNTEQKSWKASVGKKNLEFLTKIYGKTEIRRQEIIWELCETEGAFVEGIRRVIKIFVTPLRTPKGTWISGVPIEVAKLLDWLEDIVNLHFGLLNEIEDSRRLQFFSKGLVYHISELLLSFIPKLEIYQPYLVKFSDVTTAIEDMVLDVESDFGEFVRMQSQLPECEKMGLTSFLLKPIQRLMKYPLFFKRLFDATPVNHPDHQATSNLLYSSDSMIRVLQEVKGREDEYRNLKLLETKIRGLWPGFQLARRDRTLLAQGFLRRVQLSGLKESHDLVNNGSNSPSSSSSSLQQIKPYENSFLHESQLEFSPPTRLGSSIRDIPEIAQANESSDYSNSSISRQLSLNFFNDCGKVAATETSLIKKQRGEGMFETPDSLIELIPEAKRIGSRVFSKTNGVLYKKLKESPVHVFIFSDLMLLATKHNEGLRFIKSPKRQTKEEKDLKTFYCVLENIGISRVLSVDDVSDYDHLIKLKISPITQQHKSKANLNQTTTILLTFPDRLSGYKSVAQPYDLIQNEKFKWIAAFYQSSKFVKQSKKAHDRLENEDKKNPSNLIDPYSLEFQKLSIQAQEEEEQRWWSARHQKIKRYFQKVHSDEEVFPNEDKD</sequence>
<dbReference type="PANTHER" id="PTHR12673:SF159">
    <property type="entry name" value="LD03170P"/>
    <property type="match status" value="1"/>
</dbReference>
<feature type="region of interest" description="Disordered" evidence="1">
    <location>
        <begin position="575"/>
        <end position="602"/>
    </location>
</feature>
<feature type="compositionally biased region" description="Basic and acidic residues" evidence="1">
    <location>
        <begin position="191"/>
        <end position="203"/>
    </location>
</feature>
<feature type="compositionally biased region" description="Low complexity" evidence="1">
    <location>
        <begin position="1154"/>
        <end position="1166"/>
    </location>
</feature>
<dbReference type="Gene3D" id="1.20.900.10">
    <property type="entry name" value="Dbl homology (DH) domain"/>
    <property type="match status" value="1"/>
</dbReference>
<name>A0AAV0AXG4_PHAPC</name>
<feature type="domain" description="DH" evidence="2">
    <location>
        <begin position="907"/>
        <end position="1099"/>
    </location>
</feature>
<dbReference type="EMBL" id="CALTRL010002199">
    <property type="protein sequence ID" value="CAH7674985.1"/>
    <property type="molecule type" value="Genomic_DNA"/>
</dbReference>
<feature type="region of interest" description="Disordered" evidence="1">
    <location>
        <begin position="185"/>
        <end position="211"/>
    </location>
</feature>
<dbReference type="PANTHER" id="PTHR12673">
    <property type="entry name" value="FACIOGENITAL DYSPLASIA PROTEIN"/>
    <property type="match status" value="1"/>
</dbReference>
<evidence type="ECO:0000256" key="1">
    <source>
        <dbReference type="SAM" id="MobiDB-lite"/>
    </source>
</evidence>
<dbReference type="Pfam" id="PF00621">
    <property type="entry name" value="RhoGEF"/>
    <property type="match status" value="1"/>
</dbReference>
<comment type="caution">
    <text evidence="3">The sequence shown here is derived from an EMBL/GenBank/DDBJ whole genome shotgun (WGS) entry which is preliminary data.</text>
</comment>
<dbReference type="InterPro" id="IPR000219">
    <property type="entry name" value="DH_dom"/>
</dbReference>
<evidence type="ECO:0000259" key="2">
    <source>
        <dbReference type="PROSITE" id="PS50010"/>
    </source>
</evidence>
<feature type="region of interest" description="Disordered" evidence="1">
    <location>
        <begin position="44"/>
        <end position="109"/>
    </location>
</feature>
<feature type="compositionally biased region" description="Polar residues" evidence="1">
    <location>
        <begin position="859"/>
        <end position="872"/>
    </location>
</feature>
<protein>
    <submittedName>
        <fullName evidence="3">Expressed protein</fullName>
    </submittedName>
</protein>
<keyword evidence="4" id="KW-1185">Reference proteome</keyword>
<dbReference type="GO" id="GO:0005737">
    <property type="term" value="C:cytoplasm"/>
    <property type="evidence" value="ECO:0007669"/>
    <property type="project" value="TreeGrafter"/>
</dbReference>
<feature type="compositionally biased region" description="Polar residues" evidence="1">
    <location>
        <begin position="291"/>
        <end position="300"/>
    </location>
</feature>
<gene>
    <name evidence="3" type="ORF">PPACK8108_LOCUS9944</name>
</gene>
<feature type="region of interest" description="Disordered" evidence="1">
    <location>
        <begin position="280"/>
        <end position="300"/>
    </location>
</feature>
<dbReference type="InterPro" id="IPR035899">
    <property type="entry name" value="DBL_dom_sf"/>
</dbReference>
<dbReference type="InterPro" id="IPR051092">
    <property type="entry name" value="FYVE_RhoGEF_PH"/>
</dbReference>
<dbReference type="Proteomes" id="UP001153365">
    <property type="component" value="Unassembled WGS sequence"/>
</dbReference>
<dbReference type="GO" id="GO:0005085">
    <property type="term" value="F:guanyl-nucleotide exchange factor activity"/>
    <property type="evidence" value="ECO:0007669"/>
    <property type="project" value="InterPro"/>
</dbReference>